<evidence type="ECO:0000256" key="2">
    <source>
        <dbReference type="ARBA" id="ARBA00023125"/>
    </source>
</evidence>
<keyword evidence="7" id="KW-1185">Reference proteome</keyword>
<name>A0A432VSS2_9GAMM</name>
<dbReference type="OrthoDB" id="9798857at2"/>
<gene>
    <name evidence="6" type="ORF">CWE06_07935</name>
</gene>
<dbReference type="PRINTS" id="PR00455">
    <property type="entry name" value="HTHTETR"/>
</dbReference>
<evidence type="ECO:0000256" key="4">
    <source>
        <dbReference type="PROSITE-ProRule" id="PRU00335"/>
    </source>
</evidence>
<evidence type="ECO:0000313" key="6">
    <source>
        <dbReference type="EMBL" id="RUO19455.1"/>
    </source>
</evidence>
<dbReference type="PANTHER" id="PTHR47506">
    <property type="entry name" value="TRANSCRIPTIONAL REGULATORY PROTEIN"/>
    <property type="match status" value="1"/>
</dbReference>
<protein>
    <submittedName>
        <fullName evidence="6">TetR/AcrR family transcriptional regulator</fullName>
    </submittedName>
</protein>
<dbReference type="Proteomes" id="UP000288212">
    <property type="component" value="Unassembled WGS sequence"/>
</dbReference>
<feature type="domain" description="HTH tetR-type" evidence="5">
    <location>
        <begin position="13"/>
        <end position="73"/>
    </location>
</feature>
<dbReference type="AlphaFoldDB" id="A0A432VSS2"/>
<dbReference type="PANTHER" id="PTHR47506:SF1">
    <property type="entry name" value="HTH-TYPE TRANSCRIPTIONAL REGULATOR YJDC"/>
    <property type="match status" value="1"/>
</dbReference>
<dbReference type="InterPro" id="IPR041479">
    <property type="entry name" value="TetR_CgmR_C"/>
</dbReference>
<evidence type="ECO:0000313" key="7">
    <source>
        <dbReference type="Proteomes" id="UP000288212"/>
    </source>
</evidence>
<dbReference type="SUPFAM" id="SSF46689">
    <property type="entry name" value="Homeodomain-like"/>
    <property type="match status" value="1"/>
</dbReference>
<dbReference type="Pfam" id="PF00440">
    <property type="entry name" value="TetR_N"/>
    <property type="match status" value="1"/>
</dbReference>
<dbReference type="Pfam" id="PF17937">
    <property type="entry name" value="TetR_C_28"/>
    <property type="match status" value="1"/>
</dbReference>
<dbReference type="RefSeq" id="WP_126792907.1">
    <property type="nucleotide sequence ID" value="NZ_PIPI01000005.1"/>
</dbReference>
<dbReference type="PROSITE" id="PS50977">
    <property type="entry name" value="HTH_TETR_2"/>
    <property type="match status" value="1"/>
</dbReference>
<proteinExistence type="predicted"/>
<dbReference type="Gene3D" id="1.10.357.10">
    <property type="entry name" value="Tetracycline Repressor, domain 2"/>
    <property type="match status" value="1"/>
</dbReference>
<dbReference type="EMBL" id="PIPI01000005">
    <property type="protein sequence ID" value="RUO19455.1"/>
    <property type="molecule type" value="Genomic_DNA"/>
</dbReference>
<dbReference type="InterPro" id="IPR009057">
    <property type="entry name" value="Homeodomain-like_sf"/>
</dbReference>
<dbReference type="InterPro" id="IPR001647">
    <property type="entry name" value="HTH_TetR"/>
</dbReference>
<dbReference type="GO" id="GO:0003677">
    <property type="term" value="F:DNA binding"/>
    <property type="evidence" value="ECO:0007669"/>
    <property type="project" value="UniProtKB-UniRule"/>
</dbReference>
<accession>A0A432VSS2</accession>
<organism evidence="6 7">
    <name type="scientific">Aliidiomarina haloalkalitolerans</name>
    <dbReference type="NCBI Taxonomy" id="859059"/>
    <lineage>
        <taxon>Bacteria</taxon>
        <taxon>Pseudomonadati</taxon>
        <taxon>Pseudomonadota</taxon>
        <taxon>Gammaproteobacteria</taxon>
        <taxon>Alteromonadales</taxon>
        <taxon>Idiomarinaceae</taxon>
        <taxon>Aliidiomarina</taxon>
    </lineage>
</organism>
<comment type="caution">
    <text evidence="6">The sequence shown here is derived from an EMBL/GenBank/DDBJ whole genome shotgun (WGS) entry which is preliminary data.</text>
</comment>
<keyword evidence="1" id="KW-0805">Transcription regulation</keyword>
<keyword evidence="2 4" id="KW-0238">DNA-binding</keyword>
<evidence type="ECO:0000256" key="1">
    <source>
        <dbReference type="ARBA" id="ARBA00023015"/>
    </source>
</evidence>
<evidence type="ECO:0000256" key="3">
    <source>
        <dbReference type="ARBA" id="ARBA00023163"/>
    </source>
</evidence>
<keyword evidence="3" id="KW-0804">Transcription</keyword>
<feature type="DNA-binding region" description="H-T-H motif" evidence="4">
    <location>
        <begin position="36"/>
        <end position="55"/>
    </location>
</feature>
<reference evidence="6 7" key="1">
    <citation type="journal article" date="2011" name="Front. Microbiol.">
        <title>Genomic signatures of strain selection and enhancement in Bacillus atrophaeus var. globigii, a historical biowarfare simulant.</title>
        <authorList>
            <person name="Gibbons H.S."/>
            <person name="Broomall S.M."/>
            <person name="McNew L.A."/>
            <person name="Daligault H."/>
            <person name="Chapman C."/>
            <person name="Bruce D."/>
            <person name="Karavis M."/>
            <person name="Krepps M."/>
            <person name="McGregor P.A."/>
            <person name="Hong C."/>
            <person name="Park K.H."/>
            <person name="Akmal A."/>
            <person name="Feldman A."/>
            <person name="Lin J.S."/>
            <person name="Chang W.E."/>
            <person name="Higgs B.W."/>
            <person name="Demirev P."/>
            <person name="Lindquist J."/>
            <person name="Liem A."/>
            <person name="Fochler E."/>
            <person name="Read T.D."/>
            <person name="Tapia R."/>
            <person name="Johnson S."/>
            <person name="Bishop-Lilly K.A."/>
            <person name="Detter C."/>
            <person name="Han C."/>
            <person name="Sozhamannan S."/>
            <person name="Rosenzweig C.N."/>
            <person name="Skowronski E.W."/>
        </authorList>
    </citation>
    <scope>NUCLEOTIDE SEQUENCE [LARGE SCALE GENOMIC DNA]</scope>
    <source>
        <strain evidence="6 7">AK5</strain>
    </source>
</reference>
<sequence>MSDTKKQFRGGRPSKREFILKQAEILVRERGASQLTFDALTEQTGISKGGLLYHFESKEALIIAMLERYIGQRQERTAAVLEAKPYLLDAPDGELLAMVEAEITEPQEMLAVDSAIVAAVAANPELLEPVRQRNRELWERLDKAQAGAAQARVAWKAVVGHRLLKQFGLLIESDEQTEAFIAEVTAMLTPSAKNSSDDSVFG</sequence>
<evidence type="ECO:0000259" key="5">
    <source>
        <dbReference type="PROSITE" id="PS50977"/>
    </source>
</evidence>